<accession>A0ABT7QU68</accession>
<evidence type="ECO:0000256" key="2">
    <source>
        <dbReference type="ARBA" id="ARBA00022448"/>
    </source>
</evidence>
<dbReference type="Proteomes" id="UP001169066">
    <property type="component" value="Unassembled WGS sequence"/>
</dbReference>
<organism evidence="8 9">
    <name type="scientific">Sulfurovum xiamenensis</name>
    <dbReference type="NCBI Taxonomy" id="3019066"/>
    <lineage>
        <taxon>Bacteria</taxon>
        <taxon>Pseudomonadati</taxon>
        <taxon>Campylobacterota</taxon>
        <taxon>Epsilonproteobacteria</taxon>
        <taxon>Campylobacterales</taxon>
        <taxon>Sulfurovaceae</taxon>
        <taxon>Sulfurovum</taxon>
    </lineage>
</organism>
<sequence length="142" mass="15819">MNINVVCPHCLEVSSIEKKESYSEENCTQCGESLLDSRPIDGNANILENFITNSDLPVIVDFWAPWCGPCIAMAPHFELAAMAMPLQAQFLKINNDDEQTLGSKLLIASIPAVLVFKEGKEIDRFVGARSSSQIKEWVKQYL</sequence>
<feature type="domain" description="Thioredoxin" evidence="7">
    <location>
        <begin position="28"/>
        <end position="142"/>
    </location>
</feature>
<keyword evidence="2" id="KW-0813">Transport</keyword>
<dbReference type="NCBIfam" id="NF008229">
    <property type="entry name" value="PRK10996.1"/>
    <property type="match status" value="1"/>
</dbReference>
<dbReference type="SUPFAM" id="SSF52833">
    <property type="entry name" value="Thioredoxin-like"/>
    <property type="match status" value="1"/>
</dbReference>
<dbReference type="RefSeq" id="WP_289402538.1">
    <property type="nucleotide sequence ID" value="NZ_JAQIBC010000010.1"/>
</dbReference>
<keyword evidence="9" id="KW-1185">Reference proteome</keyword>
<dbReference type="CDD" id="cd02947">
    <property type="entry name" value="TRX_family"/>
    <property type="match status" value="1"/>
</dbReference>
<dbReference type="Gene3D" id="3.40.30.10">
    <property type="entry name" value="Glutaredoxin"/>
    <property type="match status" value="1"/>
</dbReference>
<comment type="similarity">
    <text evidence="1">Belongs to the thioredoxin family.</text>
</comment>
<name>A0ABT7QU68_9BACT</name>
<dbReference type="NCBIfam" id="TIGR01068">
    <property type="entry name" value="thioredoxin"/>
    <property type="match status" value="1"/>
</dbReference>
<dbReference type="EMBL" id="JAQIBC010000010">
    <property type="protein sequence ID" value="MDM5264633.1"/>
    <property type="molecule type" value="Genomic_DNA"/>
</dbReference>
<evidence type="ECO:0000256" key="1">
    <source>
        <dbReference type="ARBA" id="ARBA00008987"/>
    </source>
</evidence>
<dbReference type="PRINTS" id="PR00421">
    <property type="entry name" value="THIOREDOXIN"/>
</dbReference>
<keyword evidence="4" id="KW-1015">Disulfide bond</keyword>
<evidence type="ECO:0000256" key="3">
    <source>
        <dbReference type="ARBA" id="ARBA00022982"/>
    </source>
</evidence>
<reference evidence="8" key="1">
    <citation type="submission" date="2023-01" db="EMBL/GenBank/DDBJ databases">
        <title>Sulfurovum sp. XTW-4 genome assembly.</title>
        <authorList>
            <person name="Wang J."/>
        </authorList>
    </citation>
    <scope>NUCLEOTIDE SEQUENCE</scope>
    <source>
        <strain evidence="8">XTW-4</strain>
    </source>
</reference>
<comment type="caution">
    <text evidence="8">The sequence shown here is derived from an EMBL/GenBank/DDBJ whole genome shotgun (WGS) entry which is preliminary data.</text>
</comment>
<dbReference type="Pfam" id="PF00085">
    <property type="entry name" value="Thioredoxin"/>
    <property type="match status" value="1"/>
</dbReference>
<gene>
    <name evidence="8" type="primary">trxC</name>
    <name evidence="8" type="ORF">PF327_10550</name>
</gene>
<evidence type="ECO:0000256" key="6">
    <source>
        <dbReference type="NCBIfam" id="TIGR01068"/>
    </source>
</evidence>
<evidence type="ECO:0000256" key="5">
    <source>
        <dbReference type="ARBA" id="ARBA00023284"/>
    </source>
</evidence>
<dbReference type="InterPro" id="IPR036249">
    <property type="entry name" value="Thioredoxin-like_sf"/>
</dbReference>
<proteinExistence type="inferred from homology"/>
<evidence type="ECO:0000259" key="7">
    <source>
        <dbReference type="PROSITE" id="PS51352"/>
    </source>
</evidence>
<protein>
    <recommendedName>
        <fullName evidence="6">Thioredoxin</fullName>
    </recommendedName>
</protein>
<dbReference type="PANTHER" id="PTHR45663">
    <property type="entry name" value="GEO12009P1"/>
    <property type="match status" value="1"/>
</dbReference>
<dbReference type="InterPro" id="IPR013766">
    <property type="entry name" value="Thioredoxin_domain"/>
</dbReference>
<dbReference type="PROSITE" id="PS51352">
    <property type="entry name" value="THIOREDOXIN_2"/>
    <property type="match status" value="1"/>
</dbReference>
<evidence type="ECO:0000256" key="4">
    <source>
        <dbReference type="ARBA" id="ARBA00023157"/>
    </source>
</evidence>
<evidence type="ECO:0000313" key="8">
    <source>
        <dbReference type="EMBL" id="MDM5264633.1"/>
    </source>
</evidence>
<keyword evidence="5" id="KW-0676">Redox-active center</keyword>
<dbReference type="InterPro" id="IPR005746">
    <property type="entry name" value="Thioredoxin"/>
</dbReference>
<keyword evidence="3" id="KW-0249">Electron transport</keyword>
<dbReference type="PANTHER" id="PTHR45663:SF11">
    <property type="entry name" value="GEO12009P1"/>
    <property type="match status" value="1"/>
</dbReference>
<evidence type="ECO:0000313" key="9">
    <source>
        <dbReference type="Proteomes" id="UP001169066"/>
    </source>
</evidence>